<dbReference type="EMBL" id="GBXM01068522">
    <property type="protein sequence ID" value="JAH40055.1"/>
    <property type="molecule type" value="Transcribed_RNA"/>
</dbReference>
<organism evidence="1">
    <name type="scientific">Anguilla anguilla</name>
    <name type="common">European freshwater eel</name>
    <name type="synonym">Muraena anguilla</name>
    <dbReference type="NCBI Taxonomy" id="7936"/>
    <lineage>
        <taxon>Eukaryota</taxon>
        <taxon>Metazoa</taxon>
        <taxon>Chordata</taxon>
        <taxon>Craniata</taxon>
        <taxon>Vertebrata</taxon>
        <taxon>Euteleostomi</taxon>
        <taxon>Actinopterygii</taxon>
        <taxon>Neopterygii</taxon>
        <taxon>Teleostei</taxon>
        <taxon>Anguilliformes</taxon>
        <taxon>Anguillidae</taxon>
        <taxon>Anguilla</taxon>
    </lineage>
</organism>
<reference evidence="1" key="2">
    <citation type="journal article" date="2015" name="Fish Shellfish Immunol.">
        <title>Early steps in the European eel (Anguilla anguilla)-Vibrio vulnificus interaction in the gills: Role of the RtxA13 toxin.</title>
        <authorList>
            <person name="Callol A."/>
            <person name="Pajuelo D."/>
            <person name="Ebbesson L."/>
            <person name="Teles M."/>
            <person name="MacKenzie S."/>
            <person name="Amaro C."/>
        </authorList>
    </citation>
    <scope>NUCLEOTIDE SEQUENCE</scope>
</reference>
<protein>
    <submittedName>
        <fullName evidence="1">Uncharacterized protein</fullName>
    </submittedName>
</protein>
<reference evidence="1" key="1">
    <citation type="submission" date="2014-11" db="EMBL/GenBank/DDBJ databases">
        <authorList>
            <person name="Amaro Gonzalez C."/>
        </authorList>
    </citation>
    <scope>NUCLEOTIDE SEQUENCE</scope>
</reference>
<accession>A0A0E9SHA1</accession>
<dbReference type="AlphaFoldDB" id="A0A0E9SHA1"/>
<proteinExistence type="predicted"/>
<evidence type="ECO:0000313" key="1">
    <source>
        <dbReference type="EMBL" id="JAH40055.1"/>
    </source>
</evidence>
<sequence>MKLRLIVILVLSGAALKFFALYGTEFKSKQFKSICFKWKKCIPRCNWKFNSPFKWN</sequence>
<name>A0A0E9SHA1_ANGAN</name>